<dbReference type="Gene3D" id="3.60.15.10">
    <property type="entry name" value="Ribonuclease Z/Hydroxyacylglutathione hydrolase-like"/>
    <property type="match status" value="1"/>
</dbReference>
<dbReference type="SUPFAM" id="SSF56281">
    <property type="entry name" value="Metallo-hydrolase/oxidoreductase"/>
    <property type="match status" value="1"/>
</dbReference>
<dbReference type="InterPro" id="IPR036866">
    <property type="entry name" value="RibonucZ/Hydroxyglut_hydro"/>
</dbReference>
<dbReference type="InterPro" id="IPR050855">
    <property type="entry name" value="NDM-1-like"/>
</dbReference>
<feature type="domain" description="Metallo-beta-lactamase" evidence="1">
    <location>
        <begin position="25"/>
        <end position="222"/>
    </location>
</feature>
<evidence type="ECO:0000259" key="1">
    <source>
        <dbReference type="SMART" id="SM00849"/>
    </source>
</evidence>
<dbReference type="RefSeq" id="WP_267637854.1">
    <property type="nucleotide sequence ID" value="NZ_JAODIY010000010.1"/>
</dbReference>
<dbReference type="SMART" id="SM00849">
    <property type="entry name" value="Lactamase_B"/>
    <property type="match status" value="1"/>
</dbReference>
<gene>
    <name evidence="2" type="ORF">ACFQJ7_00010</name>
</gene>
<dbReference type="EMBL" id="JBHSZQ010000001">
    <property type="protein sequence ID" value="MFC7124429.1"/>
    <property type="molecule type" value="Genomic_DNA"/>
</dbReference>
<organism evidence="2 3">
    <name type="scientific">Halovenus rubra</name>
    <dbReference type="NCBI Taxonomy" id="869890"/>
    <lineage>
        <taxon>Archaea</taxon>
        <taxon>Methanobacteriati</taxon>
        <taxon>Methanobacteriota</taxon>
        <taxon>Stenosarchaea group</taxon>
        <taxon>Halobacteria</taxon>
        <taxon>Halobacteriales</taxon>
        <taxon>Haloarculaceae</taxon>
        <taxon>Halovenus</taxon>
    </lineage>
</organism>
<dbReference type="Pfam" id="PF00753">
    <property type="entry name" value="Lactamase_B"/>
    <property type="match status" value="1"/>
</dbReference>
<evidence type="ECO:0000313" key="2">
    <source>
        <dbReference type="EMBL" id="MFC7124429.1"/>
    </source>
</evidence>
<dbReference type="CDD" id="cd07726">
    <property type="entry name" value="ST1585-like_MBL-fold"/>
    <property type="match status" value="1"/>
</dbReference>
<dbReference type="PANTHER" id="PTHR42951">
    <property type="entry name" value="METALLO-BETA-LACTAMASE DOMAIN-CONTAINING"/>
    <property type="match status" value="1"/>
</dbReference>
<protein>
    <submittedName>
        <fullName evidence="2">MBL fold metallo-hydrolase</fullName>
    </submittedName>
</protein>
<reference evidence="2 3" key="1">
    <citation type="journal article" date="2014" name="Int. J. Syst. Evol. Microbiol.">
        <title>Complete genome sequence of Corynebacterium casei LMG S-19264T (=DSM 44701T), isolated from a smear-ripened cheese.</title>
        <authorList>
            <consortium name="US DOE Joint Genome Institute (JGI-PGF)"/>
            <person name="Walter F."/>
            <person name="Albersmeier A."/>
            <person name="Kalinowski J."/>
            <person name="Ruckert C."/>
        </authorList>
    </citation>
    <scope>NUCLEOTIDE SEQUENCE [LARGE SCALE GENOMIC DNA]</scope>
    <source>
        <strain evidence="2 3">CGMCC 4.7215</strain>
    </source>
</reference>
<dbReference type="Proteomes" id="UP001596414">
    <property type="component" value="Unassembled WGS sequence"/>
</dbReference>
<accession>A0ABD5X4C0</accession>
<dbReference type="InterPro" id="IPR037482">
    <property type="entry name" value="ST1585_MBL-fold"/>
</dbReference>
<comment type="caution">
    <text evidence="2">The sequence shown here is derived from an EMBL/GenBank/DDBJ whole genome shotgun (WGS) entry which is preliminary data.</text>
</comment>
<dbReference type="PANTHER" id="PTHR42951:SF4">
    <property type="entry name" value="ACYL-COENZYME A THIOESTERASE MBLAC2"/>
    <property type="match status" value="1"/>
</dbReference>
<sequence>MTPEPVPGRPDIYRLDVPMFEMKGTTSPYVLDTPEPVLIDTGPADAAEPILDALEAVGIAPADLTYIVPTHAHLDHAGGAGHLTPLCENATVVCHPDAAPFLTDKAKLEHLARSVERAIGMPEPYGKPRVIDRKRCSVLGDGDSLDVGDRELQVIDAPGHAPHQFCLYDPVGDVLFSADANGMSLDDGHRPTTPPPDFDLGSAVETIERLQEIGPDTLCYAHFSWGDPGEGTAELREYAEMLDTFVKQVETARDEHGDDVPAVANALREGWGHWTLETDVAGVLRYLRT</sequence>
<evidence type="ECO:0000313" key="3">
    <source>
        <dbReference type="Proteomes" id="UP001596414"/>
    </source>
</evidence>
<dbReference type="InterPro" id="IPR001279">
    <property type="entry name" value="Metallo-B-lactamas"/>
</dbReference>
<dbReference type="AlphaFoldDB" id="A0ABD5X4C0"/>
<name>A0ABD5X4C0_9EURY</name>
<proteinExistence type="predicted"/>